<dbReference type="Proteomes" id="UP000471465">
    <property type="component" value="Unassembled WGS sequence"/>
</dbReference>
<accession>A0A6N7C379</accession>
<feature type="region of interest" description="Disordered" evidence="1">
    <location>
        <begin position="1"/>
        <end position="29"/>
    </location>
</feature>
<evidence type="ECO:0000256" key="1">
    <source>
        <dbReference type="SAM" id="MobiDB-lite"/>
    </source>
</evidence>
<dbReference type="AlphaFoldDB" id="A0A6N7C379"/>
<dbReference type="PANTHER" id="PTHR11220">
    <property type="entry name" value="HEME-BINDING PROTEIN-RELATED"/>
    <property type="match status" value="1"/>
</dbReference>
<proteinExistence type="predicted"/>
<name>A0A6N7C379_9GAMM</name>
<dbReference type="RefSeq" id="WP_160021666.1">
    <property type="nucleotide sequence ID" value="NZ_VZIZ01000013.1"/>
</dbReference>
<protein>
    <recommendedName>
        <fullName evidence="4">SOUL heme-binding protein</fullName>
    </recommendedName>
</protein>
<organism evidence="2 3">
    <name type="scientific">Psychrobacter nivimaris</name>
    <dbReference type="NCBI Taxonomy" id="281738"/>
    <lineage>
        <taxon>Bacteria</taxon>
        <taxon>Pseudomonadati</taxon>
        <taxon>Pseudomonadota</taxon>
        <taxon>Gammaproteobacteria</taxon>
        <taxon>Moraxellales</taxon>
        <taxon>Moraxellaceae</taxon>
        <taxon>Psychrobacter</taxon>
    </lineage>
</organism>
<dbReference type="InterPro" id="IPR006917">
    <property type="entry name" value="SOUL_heme-bd"/>
</dbReference>
<comment type="caution">
    <text evidence="2">The sequence shown here is derived from an EMBL/GenBank/DDBJ whole genome shotgun (WGS) entry which is preliminary data.</text>
</comment>
<feature type="compositionally biased region" description="Polar residues" evidence="1">
    <location>
        <begin position="13"/>
        <end position="25"/>
    </location>
</feature>
<reference evidence="2 3" key="1">
    <citation type="submission" date="2019-09" db="EMBL/GenBank/DDBJ databases">
        <title>Draft genome sequence of Psychrobacter nivimaris LAMA 639, in search for biotechnological relevant genes.</title>
        <authorList>
            <person name="Lima A.O.S."/>
            <person name="Staloch B.E.K."/>
            <person name="Freitas R.C."/>
            <person name="Niero H."/>
            <person name="Silva M.A.C."/>
        </authorList>
    </citation>
    <scope>NUCLEOTIDE SEQUENCE [LARGE SCALE GENOMIC DNA]</scope>
    <source>
        <strain evidence="2 3">LAMA 639</strain>
    </source>
</reference>
<dbReference type="EMBL" id="VZIZ01000013">
    <property type="protein sequence ID" value="KAF0569180.1"/>
    <property type="molecule type" value="Genomic_DNA"/>
</dbReference>
<evidence type="ECO:0008006" key="4">
    <source>
        <dbReference type="Google" id="ProtNLM"/>
    </source>
</evidence>
<dbReference type="PANTHER" id="PTHR11220:SF58">
    <property type="entry name" value="SOUL HEME-BINDING FAMILY PROTEIN"/>
    <property type="match status" value="1"/>
</dbReference>
<sequence>MQQDDGKRCVQFTMPSKYTMETSPKPNNPEVEIVEVRAQNYDIIKFSGFTGSDKVDKKTQELRNWMQSKHLTPTGEPELARYDEPWALPFLRRNEVMIAYEQK</sequence>
<dbReference type="InterPro" id="IPR011256">
    <property type="entry name" value="Reg_factor_effector_dom_sf"/>
</dbReference>
<dbReference type="Pfam" id="PF04832">
    <property type="entry name" value="SOUL"/>
    <property type="match status" value="1"/>
</dbReference>
<gene>
    <name evidence="2" type="ORF">FQV37_374</name>
</gene>
<evidence type="ECO:0000313" key="2">
    <source>
        <dbReference type="EMBL" id="KAF0569180.1"/>
    </source>
</evidence>
<dbReference type="Gene3D" id="3.20.80.10">
    <property type="entry name" value="Regulatory factor, effector binding domain"/>
    <property type="match status" value="1"/>
</dbReference>
<keyword evidence="3" id="KW-1185">Reference proteome</keyword>
<evidence type="ECO:0000313" key="3">
    <source>
        <dbReference type="Proteomes" id="UP000471465"/>
    </source>
</evidence>
<dbReference type="SUPFAM" id="SSF55136">
    <property type="entry name" value="Probable bacterial effector-binding domain"/>
    <property type="match status" value="1"/>
</dbReference>